<feature type="domain" description="Ice-binding protein C-terminal" evidence="2">
    <location>
        <begin position="344"/>
        <end position="367"/>
    </location>
</feature>
<dbReference type="NCBIfam" id="TIGR02595">
    <property type="entry name" value="PEP_CTERM"/>
    <property type="match status" value="1"/>
</dbReference>
<evidence type="ECO:0000313" key="3">
    <source>
        <dbReference type="EMBL" id="MCM5679411.1"/>
    </source>
</evidence>
<organism evidence="3 4">
    <name type="scientific">Caldimonas mangrovi</name>
    <dbReference type="NCBI Taxonomy" id="2944811"/>
    <lineage>
        <taxon>Bacteria</taxon>
        <taxon>Pseudomonadati</taxon>
        <taxon>Pseudomonadota</taxon>
        <taxon>Betaproteobacteria</taxon>
        <taxon>Burkholderiales</taxon>
        <taxon>Sphaerotilaceae</taxon>
        <taxon>Caldimonas</taxon>
    </lineage>
</organism>
<feature type="chain" id="PRO_5046780859" evidence="1">
    <location>
        <begin position="28"/>
        <end position="375"/>
    </location>
</feature>
<keyword evidence="4" id="KW-1185">Reference proteome</keyword>
<dbReference type="EMBL" id="JAMKFE010000004">
    <property type="protein sequence ID" value="MCM5679411.1"/>
    <property type="molecule type" value="Genomic_DNA"/>
</dbReference>
<dbReference type="Pfam" id="PF07589">
    <property type="entry name" value="PEP-CTERM"/>
    <property type="match status" value="1"/>
</dbReference>
<feature type="signal peptide" evidence="1">
    <location>
        <begin position="1"/>
        <end position="27"/>
    </location>
</feature>
<proteinExistence type="predicted"/>
<evidence type="ECO:0000259" key="2">
    <source>
        <dbReference type="Pfam" id="PF07589"/>
    </source>
</evidence>
<evidence type="ECO:0000313" key="4">
    <source>
        <dbReference type="Proteomes" id="UP001165541"/>
    </source>
</evidence>
<name>A0ABT0YMP1_9BURK</name>
<sequence>MQGTITRRLAPILAGAVFAAMTTVAGAATTHAHRYTVTDLGHVSGVSLNDAGQVVGTRERTGGGFAGFVWDAKQGFRELGTPGGAWVQPAAISSNGVVVGHSYGNGAPATPFVWSEGRGMRAIDLPASALYGEAVGINRQGTVLLKVRFSAADSIYTWNENGGLQPVALGDEARGVGYFPTDINDQGSILGHHYSPVTPFVRFSDGQQSEFGTLDGSWSGPSDINNQGWVVGTAGTNPTEVCHDSLCWTEETPHAFVWNPETGLVDLDAGDPSAQSYAHAINDAGTVVGLTVGEGAFLWEQGQKTFLNTVLKPAGYDIRDARDINASGQILAYASDGRTVLLSPAPEPETLALFVAGLGALAWRTRRRHRALKAA</sequence>
<reference evidence="3" key="1">
    <citation type="submission" date="2022-05" db="EMBL/GenBank/DDBJ databases">
        <title>Schlegelella sp. nov., isolated from mangrove soil.</title>
        <authorList>
            <person name="Liu Y."/>
            <person name="Ge X."/>
            <person name="Liu W."/>
        </authorList>
    </citation>
    <scope>NUCLEOTIDE SEQUENCE</scope>
    <source>
        <strain evidence="3">S2-27</strain>
    </source>
</reference>
<protein>
    <submittedName>
        <fullName evidence="3">PEP-CTERM sorting domain-containing protein</fullName>
    </submittedName>
</protein>
<keyword evidence="1" id="KW-0732">Signal</keyword>
<comment type="caution">
    <text evidence="3">The sequence shown here is derived from an EMBL/GenBank/DDBJ whole genome shotgun (WGS) entry which is preliminary data.</text>
</comment>
<dbReference type="RefSeq" id="WP_251777622.1">
    <property type="nucleotide sequence ID" value="NZ_JAMKFE010000004.1"/>
</dbReference>
<accession>A0ABT0YMP1</accession>
<evidence type="ECO:0000256" key="1">
    <source>
        <dbReference type="SAM" id="SignalP"/>
    </source>
</evidence>
<dbReference type="Proteomes" id="UP001165541">
    <property type="component" value="Unassembled WGS sequence"/>
</dbReference>
<gene>
    <name evidence="3" type="ORF">M8A51_07690</name>
</gene>
<dbReference type="InterPro" id="IPR013424">
    <property type="entry name" value="Ice-binding_C"/>
</dbReference>